<evidence type="ECO:0000313" key="4">
    <source>
        <dbReference type="Proteomes" id="UP000837857"/>
    </source>
</evidence>
<accession>A0ABN8IPW2</accession>
<keyword evidence="2" id="KW-0732">Signal</keyword>
<feature type="signal peptide" evidence="2">
    <location>
        <begin position="1"/>
        <end position="22"/>
    </location>
</feature>
<name>A0ABN8IPW2_9NEOP</name>
<organism evidence="3 4">
    <name type="scientific">Iphiclides podalirius</name>
    <name type="common">scarce swallowtail</name>
    <dbReference type="NCBI Taxonomy" id="110791"/>
    <lineage>
        <taxon>Eukaryota</taxon>
        <taxon>Metazoa</taxon>
        <taxon>Ecdysozoa</taxon>
        <taxon>Arthropoda</taxon>
        <taxon>Hexapoda</taxon>
        <taxon>Insecta</taxon>
        <taxon>Pterygota</taxon>
        <taxon>Neoptera</taxon>
        <taxon>Endopterygota</taxon>
        <taxon>Lepidoptera</taxon>
        <taxon>Glossata</taxon>
        <taxon>Ditrysia</taxon>
        <taxon>Papilionoidea</taxon>
        <taxon>Papilionidae</taxon>
        <taxon>Papilioninae</taxon>
        <taxon>Iphiclides</taxon>
    </lineage>
</organism>
<protein>
    <recommendedName>
        <fullName evidence="5">Secreted protein</fullName>
    </recommendedName>
</protein>
<evidence type="ECO:0000313" key="3">
    <source>
        <dbReference type="EMBL" id="CAH2061963.1"/>
    </source>
</evidence>
<evidence type="ECO:0008006" key="5">
    <source>
        <dbReference type="Google" id="ProtNLM"/>
    </source>
</evidence>
<reference evidence="3" key="1">
    <citation type="submission" date="2022-03" db="EMBL/GenBank/DDBJ databases">
        <authorList>
            <person name="Martin H S."/>
        </authorList>
    </citation>
    <scope>NUCLEOTIDE SEQUENCE</scope>
</reference>
<feature type="compositionally biased region" description="Polar residues" evidence="1">
    <location>
        <begin position="55"/>
        <end position="66"/>
    </location>
</feature>
<sequence length="77" mass="8867">MSPTLGLLLILVISGFFHESQAAPRRCGNDIDECFKKLRLEYERFIEAINRRQQRLSGTTKPTTQAPGPRQYFLHFG</sequence>
<keyword evidence="4" id="KW-1185">Reference proteome</keyword>
<evidence type="ECO:0000256" key="2">
    <source>
        <dbReference type="SAM" id="SignalP"/>
    </source>
</evidence>
<dbReference type="EMBL" id="OW152840">
    <property type="protein sequence ID" value="CAH2061963.1"/>
    <property type="molecule type" value="Genomic_DNA"/>
</dbReference>
<feature type="region of interest" description="Disordered" evidence="1">
    <location>
        <begin position="53"/>
        <end position="77"/>
    </location>
</feature>
<gene>
    <name evidence="3" type="ORF">IPOD504_LOCUS11596</name>
</gene>
<evidence type="ECO:0000256" key="1">
    <source>
        <dbReference type="SAM" id="MobiDB-lite"/>
    </source>
</evidence>
<proteinExistence type="predicted"/>
<dbReference type="Proteomes" id="UP000837857">
    <property type="component" value="Chromosome 28"/>
</dbReference>
<feature type="chain" id="PRO_5046925330" description="Secreted protein" evidence="2">
    <location>
        <begin position="23"/>
        <end position="77"/>
    </location>
</feature>
<feature type="non-terminal residue" evidence="3">
    <location>
        <position position="77"/>
    </location>
</feature>